<reference evidence="1 2" key="1">
    <citation type="journal article" date="2006" name="Nature">
        <title>Global trends of whole-genome duplications revealed by the ciliate Paramecium tetraurelia.</title>
        <authorList>
            <consortium name="Genoscope"/>
            <person name="Aury J.-M."/>
            <person name="Jaillon O."/>
            <person name="Duret L."/>
            <person name="Noel B."/>
            <person name="Jubin C."/>
            <person name="Porcel B.M."/>
            <person name="Segurens B."/>
            <person name="Daubin V."/>
            <person name="Anthouard V."/>
            <person name="Aiach N."/>
            <person name="Arnaiz O."/>
            <person name="Billaut A."/>
            <person name="Beisson J."/>
            <person name="Blanc I."/>
            <person name="Bouhouche K."/>
            <person name="Camara F."/>
            <person name="Duharcourt S."/>
            <person name="Guigo R."/>
            <person name="Gogendeau D."/>
            <person name="Katinka M."/>
            <person name="Keller A.-M."/>
            <person name="Kissmehl R."/>
            <person name="Klotz C."/>
            <person name="Koll F."/>
            <person name="Le Moue A."/>
            <person name="Lepere C."/>
            <person name="Malinsky S."/>
            <person name="Nowacki M."/>
            <person name="Nowak J.K."/>
            <person name="Plattner H."/>
            <person name="Poulain J."/>
            <person name="Ruiz F."/>
            <person name="Serrano V."/>
            <person name="Zagulski M."/>
            <person name="Dessen P."/>
            <person name="Betermier M."/>
            <person name="Weissenbach J."/>
            <person name="Scarpelli C."/>
            <person name="Schachter V."/>
            <person name="Sperling L."/>
            <person name="Meyer E."/>
            <person name="Cohen J."/>
            <person name="Wincker P."/>
        </authorList>
    </citation>
    <scope>NUCLEOTIDE SEQUENCE [LARGE SCALE GENOMIC DNA]</scope>
    <source>
        <strain evidence="1 2">Stock d4-2</strain>
    </source>
</reference>
<dbReference type="InParanoid" id="A0E3S0"/>
<keyword evidence="2" id="KW-1185">Reference proteome</keyword>
<gene>
    <name evidence="1" type="ORF">GSPATT00023110001</name>
</gene>
<evidence type="ECO:0000313" key="1">
    <source>
        <dbReference type="EMBL" id="CAK89937.1"/>
    </source>
</evidence>
<proteinExistence type="predicted"/>
<name>A0E3S0_PARTE</name>
<accession>A0E3S0</accession>
<organism evidence="1 2">
    <name type="scientific">Paramecium tetraurelia</name>
    <dbReference type="NCBI Taxonomy" id="5888"/>
    <lineage>
        <taxon>Eukaryota</taxon>
        <taxon>Sar</taxon>
        <taxon>Alveolata</taxon>
        <taxon>Ciliophora</taxon>
        <taxon>Intramacronucleata</taxon>
        <taxon>Oligohymenophorea</taxon>
        <taxon>Peniculida</taxon>
        <taxon>Parameciidae</taxon>
        <taxon>Paramecium</taxon>
    </lineage>
</organism>
<dbReference type="EMBL" id="CT868657">
    <property type="protein sequence ID" value="CAK89937.1"/>
    <property type="molecule type" value="Genomic_DNA"/>
</dbReference>
<dbReference type="AlphaFoldDB" id="A0E3S0"/>
<dbReference type="HOGENOM" id="CLU_3261674_0_0_1"/>
<protein>
    <submittedName>
        <fullName evidence="1">Uncharacterized protein</fullName>
    </submittedName>
</protein>
<evidence type="ECO:0000313" key="2">
    <source>
        <dbReference type="Proteomes" id="UP000000600"/>
    </source>
</evidence>
<dbReference type="GeneID" id="76803721"/>
<dbReference type="RefSeq" id="XP_052287161.1">
    <property type="nucleotide sequence ID" value="XM_052431185.1"/>
</dbReference>
<sequence length="42" mass="4951">MPIKGQALKRYTQQILTFCKVPEVVRQKRIGTVLDKEQTYIE</sequence>
<dbReference type="Proteomes" id="UP000000600">
    <property type="component" value="Unassembled WGS sequence"/>
</dbReference>